<keyword evidence="2" id="KW-1185">Reference proteome</keyword>
<dbReference type="EMBL" id="JACGCM010002208">
    <property type="protein sequence ID" value="KAF6143325.1"/>
    <property type="molecule type" value="Genomic_DNA"/>
</dbReference>
<organism evidence="1 2">
    <name type="scientific">Kingdonia uniflora</name>
    <dbReference type="NCBI Taxonomy" id="39325"/>
    <lineage>
        <taxon>Eukaryota</taxon>
        <taxon>Viridiplantae</taxon>
        <taxon>Streptophyta</taxon>
        <taxon>Embryophyta</taxon>
        <taxon>Tracheophyta</taxon>
        <taxon>Spermatophyta</taxon>
        <taxon>Magnoliopsida</taxon>
        <taxon>Ranunculales</taxon>
        <taxon>Circaeasteraceae</taxon>
        <taxon>Kingdonia</taxon>
    </lineage>
</organism>
<accession>A0A7J7LKY3</accession>
<evidence type="ECO:0000313" key="1">
    <source>
        <dbReference type="EMBL" id="KAF6143325.1"/>
    </source>
</evidence>
<dbReference type="AlphaFoldDB" id="A0A7J7LKY3"/>
<reference evidence="1 2" key="1">
    <citation type="journal article" date="2020" name="IScience">
        <title>Genome Sequencing of the Endangered Kingdonia uniflora (Circaeasteraceae, Ranunculales) Reveals Potential Mechanisms of Evolutionary Specialization.</title>
        <authorList>
            <person name="Sun Y."/>
            <person name="Deng T."/>
            <person name="Zhang A."/>
            <person name="Moore M.J."/>
            <person name="Landis J.B."/>
            <person name="Lin N."/>
            <person name="Zhang H."/>
            <person name="Zhang X."/>
            <person name="Huang J."/>
            <person name="Zhang X."/>
            <person name="Sun H."/>
            <person name="Wang H."/>
        </authorList>
    </citation>
    <scope>NUCLEOTIDE SEQUENCE [LARGE SCALE GENOMIC DNA]</scope>
    <source>
        <strain evidence="1">TB1705</strain>
        <tissue evidence="1">Leaf</tissue>
    </source>
</reference>
<protein>
    <submittedName>
        <fullName evidence="1">Uncharacterized protein</fullName>
    </submittedName>
</protein>
<gene>
    <name evidence="1" type="ORF">GIB67_039108</name>
</gene>
<evidence type="ECO:0000313" key="2">
    <source>
        <dbReference type="Proteomes" id="UP000541444"/>
    </source>
</evidence>
<name>A0A7J7LKY3_9MAGN</name>
<proteinExistence type="predicted"/>
<sequence length="114" mass="12651">MIFAGWEGSAHDSKILRAAVNDDMYPFTVPRGVMARRVNSRAEADHLFTAFIEKERYIQGGVAFEEEESPPVVEVEEAEDVKDLGGMAVSDVYGWVFYVVLDCVGVVCCKVSNK</sequence>
<dbReference type="Proteomes" id="UP000541444">
    <property type="component" value="Unassembled WGS sequence"/>
</dbReference>
<dbReference type="OrthoDB" id="3270804at2759"/>
<comment type="caution">
    <text evidence="1">The sequence shown here is derived from an EMBL/GenBank/DDBJ whole genome shotgun (WGS) entry which is preliminary data.</text>
</comment>